<dbReference type="RefSeq" id="WP_201924228.1">
    <property type="nucleotide sequence ID" value="NZ_JAERQG010000005.1"/>
</dbReference>
<protein>
    <submittedName>
        <fullName evidence="1">Uncharacterized protein</fullName>
    </submittedName>
</protein>
<evidence type="ECO:0000313" key="2">
    <source>
        <dbReference type="Proteomes" id="UP000642920"/>
    </source>
</evidence>
<proteinExistence type="predicted"/>
<evidence type="ECO:0000313" key="1">
    <source>
        <dbReference type="EMBL" id="MBL0767014.1"/>
    </source>
</evidence>
<gene>
    <name evidence="1" type="ORF">JKP34_17245</name>
</gene>
<dbReference type="EMBL" id="JAERQG010000005">
    <property type="protein sequence ID" value="MBL0767014.1"/>
    <property type="molecule type" value="Genomic_DNA"/>
</dbReference>
<comment type="caution">
    <text evidence="1">The sequence shown here is derived from an EMBL/GenBank/DDBJ whole genome shotgun (WGS) entry which is preliminary data.</text>
</comment>
<sequence>MSLIFTLNAGYLCAQKVKKTPVQDTVSVAEGYVLILKDTFYTPENDTLIIIEAGKTYNIRKSPYFKSDRFYDSLKSKASRTQLTRKLFSLLFKSSSSEITNKKPVTDAESFYEPYKGKTYGEIRIKRVPILEGSVRDTTKTANSWYAKTMNKIHVNTRKKIIEENIFIRSGKQVDPYELADNERILRQFRTIRDAKIYLSPSKDNPEIVDVTVVVQDVVSIGANLDYTNPSDFSVDLYQRNMLGYARDLQLSYFFNEFEKPEMKHGYGVGYRVPNFWGSFIQGDFLYENNSMRELLSANLKRDFFTPEIKYGGGIILSQLTAQYSPLDSPKADYDFSRNEATIWIGRSFQLLKRTNLITQARVSKIDFIRRPYISEKENRYFTNADTYFLSMGLINRTYAKSKLIRGFGRTEDITKGSFISATYAYQQNEFYNRNYWELDVGFANYFKNVGYMSFTSALGVFDNVMDNKWEDGAFRNSYRYFSPLLFSSKYSFRQFFDVEYTKGINKLSENFLTVASQYDNGEEIRPLGDKKLNIAFESVLFTPWYFYGCKFSLYNRNTFNWLSYDELLSKRNYYASASIGLRVLNESLVFPTIDFSFTFYNSPIGFTDSYQFRISNNYNSSFRDLSISRPEIIRF</sequence>
<organism evidence="1 2">
    <name type="scientific">Marivirga atlantica</name>
    <dbReference type="NCBI Taxonomy" id="1548457"/>
    <lineage>
        <taxon>Bacteria</taxon>
        <taxon>Pseudomonadati</taxon>
        <taxon>Bacteroidota</taxon>
        <taxon>Cytophagia</taxon>
        <taxon>Cytophagales</taxon>
        <taxon>Marivirgaceae</taxon>
        <taxon>Marivirga</taxon>
    </lineage>
</organism>
<keyword evidence="2" id="KW-1185">Reference proteome</keyword>
<reference evidence="1" key="1">
    <citation type="submission" date="2021-01" db="EMBL/GenBank/DDBJ databases">
        <title>Marivirga sp. nov., isolated from intertidal surface sediments.</title>
        <authorList>
            <person name="Zhang M."/>
        </authorList>
    </citation>
    <scope>NUCLEOTIDE SEQUENCE</scope>
    <source>
        <strain evidence="1">SM1354</strain>
    </source>
</reference>
<name>A0A937DLE3_9BACT</name>
<accession>A0A937DLE3</accession>
<dbReference type="Proteomes" id="UP000642920">
    <property type="component" value="Unassembled WGS sequence"/>
</dbReference>
<dbReference type="AlphaFoldDB" id="A0A937DLE3"/>